<evidence type="ECO:0000256" key="14">
    <source>
        <dbReference type="SAM" id="MobiDB-lite"/>
    </source>
</evidence>
<dbReference type="Gene3D" id="2.170.270.10">
    <property type="entry name" value="SET domain"/>
    <property type="match status" value="1"/>
</dbReference>
<dbReference type="PROSITE" id="PS01359">
    <property type="entry name" value="ZF_PHD_1"/>
    <property type="match status" value="1"/>
</dbReference>
<sequence length="2325" mass="261191">MNRDGSGVLHSEHESSDTNTSSLNNSLSEEEFSIESSNLDSGGLKLTISCRRKSCDNEVDDFRAVMSHLPLHSSDESSKDCMEKDCQEPRTGEKYLQSTPQVDVNSSDVEIRPEGYACTDDLPSNNAIVNSSVGKLSSESGHTKKLSSSDVQPVSVVESSNINCEPVCISDVPQNTIEEFQSKEFSLPLESEVTKPQENVKVTKRGKVLNHPHVPQSQDVQDNLLRLDTLPNVSPDSGIISLDESPFGNESPNSGANGETSVDSHHGTLPSSVASASQQSDKKRDPLDNTDPLSHQLSEQLNKKETHMEVGTVYSHSDETVHDSRRPSKESNSLNAALPYPPQSGTTQTAETVCAISSVTNNASDTSSRVSPLPCASGIIVSSPHKINQTSGRKKRGRPPKTKKTLLLKHKKSMLYSSVFDREAPPCDTIETDTAGEREEKKGSIRNDSVDVIMCRDVRSSDACFEPVKIGTGRSADKVAPLSGKRRVLGRPKGSLGKKKIAVLGKETFPHKIVENKDKSAGQIKRPRGRPRKNPVPVQDFAVGDISVPVAPMKVKPKMKRKCGRKKFFTQRKKRTVPVQSQQEAVPLVKEGNTLKKSPYKKAKLSQVGSTQAALSSSSRISKDLSVNTESSEKVRELPEKSLFQDKDKDFDALLKSVKSSIDSQFPSEEENHEVVSSLSFDNPFKVAHPPPFPKVPQPALGKPVKTKAKRPKLHVMMRRTKRKKKKKPLVSKPPSEPAPPLKKLGMFSTVSPQRRFGKFSSAPPEKSVGMFGSGTSQKRLSFFTSRVQPSKILASSRLNVFRLGTGVETQHRSTDMEHSDGSDRKGRKRHRLLYRKSKHKNIIDPVFAAELDMLIKGLGHMAVSENQADNFIRVRPGEMPLPSIFRVIRIDVNRKPKERPLQLDTVNMDKSKLLKTRKETPSPYDVPSSTAFKPIGSNRSIRKKSSSDVAPEQQDSSYISDSSDQWLPPKKRHRLVNIDATQALPKPSLLQNSSSAVEKIEEQTAANRRRARKSKKFGLEGSKQGDKMAPKGLGQQFVGQELTIDTSSYTTGGSTNYTPSPSSCPSRLSTRSSTLQSLSSPSPTGSSVAGRRHQSRSSCVLTCPVHSMSSSVEDKLTCVECQLLEQSLSPGVCRSRPNSSAQLHSGSSIPCDRLVSSCEPSPVQKTSQSAIEKSNTRGSRKRRKSSNLSGYDSDSSPPRLEKTTALSPHLYQDNEVFSEPPEITNSPSKTCLSPRKLATRNSLSCAESIASPHSLRNKDVVSPKRILRPSSFPLKSRTGSISCKTKLCNNRSSSGANKSATGSSLLSEYEPLPLDHCTKRKLVEEIKAAIASESSESSSSSDEDDNIVVDPSQPSSGQPPRKRFQRVGLFSDFYKDEEPRKRCENMVKCRDKLVYIKEEHEFGLMPQPVHIGSFYMMQVWDFQLPYDIWWQHQNQMLPKKPEMKTKFRNIRTNVYSDSKVSNRKSEVPLCNCKPPPAGGKGCLDDCLNRMIYTECSPAMCPMGENCGNQKIQKHEWAPGLEKFLTKDRGFGVRTNYAIKSSQFILEYLGEVISEVELRRRMMEEYSEECHHYALHLDSGCVIDGYRMGNIGRYVNHSCQPNCEMQKWNVNGLYRMVLFALRDIEAGEELSYDYNFDPFNQETQQECRCRSTECRGVIGGKTQRTNSIMNKPEKVLEDSKDKRKNKVMNRKSKDKMQPPENVPVLPMAKPMTLKERCYARKHRTFLVRNVDKVRNQRHPGQDLPAVAKEEVNPLDCGNIGTLSPDLMLAHLNERSIKTRLAAYAKDTPEMARRHRLAQIMDKMLTELLSLKDDDGDSLVTPLMSLPSRKKQPQYYQVVREPIDMSMIKQRVKTGYYDHLSSFNADVMLLFGNVELYCGPKSDLGQIILKLRRIFNCVKHDVAPQIDELLGPNTTKMCMDTELEKLEQASLPAEPEEDIIRCICGVTRDEGLMLQCEKCMRWQHCDCVQASGKEEHYLCDRCEPRYYDPEILLVPRPTDAMPDCTHYMTLVKDDVQYAVGDCVYVMRDCKRTATGTPLRSSHRLMASVNPDKLDIFRLEQLWKDPKGERFASGTPYLRPQETFHEPTRKFYHNELFRTPNFEIIPMDLVMGKCVVMDPNTFSKGRPKGVKEQDVYICEYRVDKTAHLFHKIQKIWYPINTGKFCFDWFETKLSIKRTYSPHEVPEEYKRRAERNMAAVNPSRMESFKSEDKLETQKTVKTQALLHSKLKVDESIKNDLKLKAEVKVTVKKGGAHKVEGVRPVRVQLCQPPMDRDTLLKIQQDKVKQKKKNLDKIMLKLLNSVPGKQRIDLTYLLDEGKRVRKKPVK</sequence>
<evidence type="ECO:0000313" key="24">
    <source>
        <dbReference type="RefSeq" id="XP_012936409.1"/>
    </source>
</evidence>
<feature type="compositionally biased region" description="Polar residues" evidence="14">
    <location>
        <begin position="269"/>
        <end position="279"/>
    </location>
</feature>
<feature type="region of interest" description="Disordered" evidence="14">
    <location>
        <begin position="515"/>
        <end position="538"/>
    </location>
</feature>
<dbReference type="Gene3D" id="3.30.40.10">
    <property type="entry name" value="Zinc/RING finger domain, C3HC4 (zinc finger)"/>
    <property type="match status" value="1"/>
</dbReference>
<feature type="compositionally biased region" description="Basic and acidic residues" evidence="14">
    <location>
        <begin position="316"/>
        <end position="329"/>
    </location>
</feature>
<keyword evidence="6" id="KW-0949">S-adenosyl-L-methionine</keyword>
<feature type="region of interest" description="Disordered" evidence="14">
    <location>
        <begin position="917"/>
        <end position="968"/>
    </location>
</feature>
<evidence type="ECO:0000259" key="16">
    <source>
        <dbReference type="PROSITE" id="PS50280"/>
    </source>
</evidence>
<dbReference type="Proteomes" id="UP000694888">
    <property type="component" value="Unplaced"/>
</dbReference>
<dbReference type="InterPro" id="IPR046341">
    <property type="entry name" value="SET_dom_sf"/>
</dbReference>
<feature type="compositionally biased region" description="Polar residues" evidence="14">
    <location>
        <begin position="1164"/>
        <end position="1178"/>
    </location>
</feature>
<feature type="compositionally biased region" description="Low complexity" evidence="14">
    <location>
        <begin position="1187"/>
        <end position="1197"/>
    </location>
</feature>
<dbReference type="Pfam" id="PF00439">
    <property type="entry name" value="Bromodomain"/>
    <property type="match status" value="1"/>
</dbReference>
<evidence type="ECO:0000259" key="18">
    <source>
        <dbReference type="PROSITE" id="PS51038"/>
    </source>
</evidence>
<feature type="compositionally biased region" description="Basic and acidic residues" evidence="14">
    <location>
        <begin position="1671"/>
        <end position="1681"/>
    </location>
</feature>
<comment type="subcellular location">
    <subcellularLocation>
        <location evidence="2">Chromosome</location>
    </subcellularLocation>
    <subcellularLocation>
        <location evidence="1">Nucleus</location>
    </subcellularLocation>
</comment>
<dbReference type="Gene3D" id="1.20.920.10">
    <property type="entry name" value="Bromodomain-like"/>
    <property type="match status" value="1"/>
</dbReference>
<feature type="compositionally biased region" description="Low complexity" evidence="14">
    <location>
        <begin position="1050"/>
        <end position="1088"/>
    </location>
</feature>
<evidence type="ECO:0000259" key="15">
    <source>
        <dbReference type="PROSITE" id="PS50014"/>
    </source>
</evidence>
<evidence type="ECO:0000256" key="3">
    <source>
        <dbReference type="ARBA" id="ARBA00022454"/>
    </source>
</evidence>
<dbReference type="InterPro" id="IPR013087">
    <property type="entry name" value="Znf_C2H2_type"/>
</dbReference>
<feature type="compositionally biased region" description="Low complexity" evidence="14">
    <location>
        <begin position="17"/>
        <end position="27"/>
    </location>
</feature>
<feature type="region of interest" description="Disordered" evidence="14">
    <location>
        <begin position="1665"/>
        <end position="1705"/>
    </location>
</feature>
<dbReference type="InterPro" id="IPR013083">
    <property type="entry name" value="Znf_RING/FYVE/PHD"/>
</dbReference>
<dbReference type="SMART" id="SM00297">
    <property type="entry name" value="BROMO"/>
    <property type="match status" value="1"/>
</dbReference>
<feature type="domain" description="Post-SET" evidence="17">
    <location>
        <begin position="1643"/>
        <end position="1659"/>
    </location>
</feature>
<dbReference type="InterPro" id="IPR043151">
    <property type="entry name" value="BAH_sf"/>
</dbReference>
<feature type="region of interest" description="Disordered" evidence="14">
    <location>
        <begin position="1157"/>
        <end position="1207"/>
    </location>
</feature>
<protein>
    <submittedName>
        <fullName evidence="21 22">Histone-lysine N-methyltransferase ASH1L isoform X1</fullName>
    </submittedName>
</protein>
<feature type="region of interest" description="Disordered" evidence="14">
    <location>
        <begin position="1"/>
        <end position="42"/>
    </location>
</feature>
<dbReference type="CDD" id="cd19174">
    <property type="entry name" value="SET_ASH1L"/>
    <property type="match status" value="1"/>
</dbReference>
<feature type="compositionally biased region" description="Low complexity" evidence="14">
    <location>
        <begin position="610"/>
        <end position="626"/>
    </location>
</feature>
<evidence type="ECO:0000256" key="4">
    <source>
        <dbReference type="ARBA" id="ARBA00022603"/>
    </source>
</evidence>
<accession>A0ABM0JK72</accession>
<feature type="region of interest" description="Disordered" evidence="14">
    <location>
        <begin position="1131"/>
        <end position="1150"/>
    </location>
</feature>
<dbReference type="InterPro" id="IPR017956">
    <property type="entry name" value="AT_hook_DNA-bd_motif"/>
</dbReference>
<keyword evidence="12" id="KW-0539">Nucleus</keyword>
<dbReference type="GeneID" id="101849998"/>
<reference evidence="21 22" key="1">
    <citation type="submission" date="2025-05" db="UniProtKB">
        <authorList>
            <consortium name="RefSeq"/>
        </authorList>
    </citation>
    <scope>IDENTIFICATION</scope>
</reference>
<evidence type="ECO:0000256" key="10">
    <source>
        <dbReference type="ARBA" id="ARBA00022853"/>
    </source>
</evidence>
<dbReference type="Pfam" id="PF00856">
    <property type="entry name" value="SET"/>
    <property type="match status" value="1"/>
</dbReference>
<name>A0ABM0JK72_APLCA</name>
<dbReference type="InterPro" id="IPR001214">
    <property type="entry name" value="SET_dom"/>
</dbReference>
<feature type="region of interest" description="Disordered" evidence="14">
    <location>
        <begin position="1333"/>
        <end position="1364"/>
    </location>
</feature>
<feature type="domain" description="SET" evidence="16">
    <location>
        <begin position="1519"/>
        <end position="1635"/>
    </location>
</feature>
<dbReference type="PROSITE" id="PS51038">
    <property type="entry name" value="BAH"/>
    <property type="match status" value="1"/>
</dbReference>
<evidence type="ECO:0000256" key="6">
    <source>
        <dbReference type="ARBA" id="ARBA00022691"/>
    </source>
</evidence>
<feature type="compositionally biased region" description="Basic and acidic residues" evidence="14">
    <location>
        <begin position="73"/>
        <end position="93"/>
    </location>
</feature>
<dbReference type="InterPro" id="IPR003616">
    <property type="entry name" value="Post-SET_dom"/>
</dbReference>
<dbReference type="SMART" id="SM00439">
    <property type="entry name" value="BAH"/>
    <property type="match status" value="1"/>
</dbReference>
<dbReference type="InterPro" id="IPR001965">
    <property type="entry name" value="Znf_PHD"/>
</dbReference>
<feature type="compositionally biased region" description="Low complexity" evidence="14">
    <location>
        <begin position="954"/>
        <end position="966"/>
    </location>
</feature>
<feature type="region of interest" description="Disordered" evidence="14">
    <location>
        <begin position="987"/>
        <end position="1035"/>
    </location>
</feature>
<dbReference type="CDD" id="cd04717">
    <property type="entry name" value="BAH_polybromo"/>
    <property type="match status" value="1"/>
</dbReference>
<evidence type="ECO:0000313" key="23">
    <source>
        <dbReference type="RefSeq" id="XP_012936407.1"/>
    </source>
</evidence>
<dbReference type="PROSITE" id="PS50014">
    <property type="entry name" value="BROMODOMAIN_2"/>
    <property type="match status" value="1"/>
</dbReference>
<dbReference type="InterPro" id="IPR006560">
    <property type="entry name" value="AWS_dom"/>
</dbReference>
<feature type="region of interest" description="Disordered" evidence="14">
    <location>
        <begin position="691"/>
        <end position="746"/>
    </location>
</feature>
<dbReference type="Pfam" id="PF17907">
    <property type="entry name" value="AWS"/>
    <property type="match status" value="1"/>
</dbReference>
<feature type="compositionally biased region" description="Basic residues" evidence="14">
    <location>
        <begin position="392"/>
        <end position="402"/>
    </location>
</feature>
<keyword evidence="5" id="KW-0808">Transferase</keyword>
<feature type="compositionally biased region" description="Polar residues" evidence="14">
    <location>
        <begin position="291"/>
        <end position="300"/>
    </location>
</feature>
<keyword evidence="20" id="KW-1185">Reference proteome</keyword>
<keyword evidence="7" id="KW-0479">Metal-binding</keyword>
<feature type="compositionally biased region" description="Polar residues" evidence="14">
    <location>
        <begin position="248"/>
        <end position="261"/>
    </location>
</feature>
<dbReference type="InterPro" id="IPR036427">
    <property type="entry name" value="Bromodomain-like_sf"/>
</dbReference>
<organism evidence="20 21">
    <name type="scientific">Aplysia californica</name>
    <name type="common">California sea hare</name>
    <dbReference type="NCBI Taxonomy" id="6500"/>
    <lineage>
        <taxon>Eukaryota</taxon>
        <taxon>Metazoa</taxon>
        <taxon>Spiralia</taxon>
        <taxon>Lophotrochozoa</taxon>
        <taxon>Mollusca</taxon>
        <taxon>Gastropoda</taxon>
        <taxon>Heterobranchia</taxon>
        <taxon>Euthyneura</taxon>
        <taxon>Tectipleura</taxon>
        <taxon>Aplysiida</taxon>
        <taxon>Aplysioidea</taxon>
        <taxon>Aplysiidae</taxon>
        <taxon>Aplysia</taxon>
    </lineage>
</organism>
<dbReference type="Gene3D" id="2.30.30.490">
    <property type="match status" value="1"/>
</dbReference>
<feature type="region of interest" description="Disordered" evidence="14">
    <location>
        <begin position="382"/>
        <end position="402"/>
    </location>
</feature>
<dbReference type="SMART" id="SM00317">
    <property type="entry name" value="SET"/>
    <property type="match status" value="1"/>
</dbReference>
<dbReference type="RefSeq" id="XP_012936409.1">
    <property type="nucleotide sequence ID" value="XM_013080955.2"/>
</dbReference>
<dbReference type="SMART" id="SM00249">
    <property type="entry name" value="PHD"/>
    <property type="match status" value="1"/>
</dbReference>
<proteinExistence type="predicted"/>
<evidence type="ECO:0000313" key="22">
    <source>
        <dbReference type="RefSeq" id="XP_012936406.1"/>
    </source>
</evidence>
<dbReference type="InterPro" id="IPR019786">
    <property type="entry name" value="Zinc_finger_PHD-type_CS"/>
</dbReference>
<feature type="domain" description="BAH" evidence="18">
    <location>
        <begin position="2014"/>
        <end position="2151"/>
    </location>
</feature>
<feature type="compositionally biased region" description="Polar residues" evidence="14">
    <location>
        <begin position="96"/>
        <end position="108"/>
    </location>
</feature>
<keyword evidence="4" id="KW-0489">Methyltransferase</keyword>
<feature type="region of interest" description="Disordered" evidence="14">
    <location>
        <begin position="601"/>
        <end position="641"/>
    </location>
</feature>
<dbReference type="RefSeq" id="XP_005095643.1">
    <property type="nucleotide sequence ID" value="XM_005095586.3"/>
</dbReference>
<evidence type="ECO:0000313" key="21">
    <source>
        <dbReference type="RefSeq" id="XP_005095643.1"/>
    </source>
</evidence>
<dbReference type="InterPro" id="IPR001487">
    <property type="entry name" value="Bromodomain"/>
</dbReference>
<evidence type="ECO:0000256" key="7">
    <source>
        <dbReference type="ARBA" id="ARBA00022723"/>
    </source>
</evidence>
<feature type="region of interest" description="Disordered" evidence="14">
    <location>
        <begin position="72"/>
        <end position="108"/>
    </location>
</feature>
<dbReference type="PROSITE" id="PS50280">
    <property type="entry name" value="SET"/>
    <property type="match status" value="1"/>
</dbReference>
<keyword evidence="11 13" id="KW-0103">Bromodomain</keyword>
<dbReference type="PANTHER" id="PTHR46147:SF3">
    <property type="entry name" value="HISTONE-LYSINE N-METHYLTRANSFERASE ASH1"/>
    <property type="match status" value="1"/>
</dbReference>
<dbReference type="PROSITE" id="PS00028">
    <property type="entry name" value="ZINC_FINGER_C2H2_1"/>
    <property type="match status" value="1"/>
</dbReference>
<evidence type="ECO:0000256" key="12">
    <source>
        <dbReference type="ARBA" id="ARBA00023242"/>
    </source>
</evidence>
<feature type="compositionally biased region" description="Polar residues" evidence="14">
    <location>
        <begin position="1137"/>
        <end position="1149"/>
    </location>
</feature>
<dbReference type="PRINTS" id="PR00929">
    <property type="entry name" value="ATHOOK"/>
</dbReference>
<dbReference type="InterPro" id="IPR011011">
    <property type="entry name" value="Znf_FYVE_PHD"/>
</dbReference>
<keyword evidence="9" id="KW-0862">Zinc</keyword>
<dbReference type="CDD" id="cd15548">
    <property type="entry name" value="PHD_ASH1L"/>
    <property type="match status" value="1"/>
</dbReference>
<feature type="region of interest" description="Disordered" evidence="14">
    <location>
        <begin position="1050"/>
        <end position="1094"/>
    </location>
</feature>
<dbReference type="PRINTS" id="PR00503">
    <property type="entry name" value="BROMODOMAIN"/>
</dbReference>
<feature type="domain" description="Bromo" evidence="15">
    <location>
        <begin position="1814"/>
        <end position="1884"/>
    </location>
</feature>
<feature type="domain" description="AWS" evidence="19">
    <location>
        <begin position="1466"/>
        <end position="1516"/>
    </location>
</feature>
<feature type="region of interest" description="Disordered" evidence="14">
    <location>
        <begin position="189"/>
        <end position="349"/>
    </location>
</feature>
<feature type="compositionally biased region" description="Basic residues" evidence="14">
    <location>
        <begin position="1682"/>
        <end position="1693"/>
    </location>
</feature>
<feature type="compositionally biased region" description="Basic residues" evidence="14">
    <location>
        <begin position="1008"/>
        <end position="1017"/>
    </location>
</feature>
<feature type="compositionally biased region" description="Basic and acidic residues" evidence="14">
    <location>
        <begin position="631"/>
        <end position="641"/>
    </location>
</feature>
<evidence type="ECO:0000256" key="1">
    <source>
        <dbReference type="ARBA" id="ARBA00004123"/>
    </source>
</evidence>
<evidence type="ECO:0000259" key="19">
    <source>
        <dbReference type="PROSITE" id="PS51215"/>
    </source>
</evidence>
<dbReference type="SMART" id="SM00570">
    <property type="entry name" value="AWS"/>
    <property type="match status" value="1"/>
</dbReference>
<evidence type="ECO:0000256" key="13">
    <source>
        <dbReference type="PROSITE-ProRule" id="PRU00035"/>
    </source>
</evidence>
<evidence type="ECO:0000256" key="11">
    <source>
        <dbReference type="ARBA" id="ARBA00023117"/>
    </source>
</evidence>
<dbReference type="RefSeq" id="XP_012936406.1">
    <property type="nucleotide sequence ID" value="XM_013080952.2"/>
</dbReference>
<dbReference type="RefSeq" id="XP_012936407.1">
    <property type="nucleotide sequence ID" value="XM_013080953.2"/>
</dbReference>
<feature type="compositionally biased region" description="Basic and acidic residues" evidence="14">
    <location>
        <begin position="810"/>
        <end position="825"/>
    </location>
</feature>
<feature type="region of interest" description="Disordered" evidence="14">
    <location>
        <begin position="810"/>
        <end position="830"/>
    </location>
</feature>
<dbReference type="PROSITE" id="PS51215">
    <property type="entry name" value="AWS"/>
    <property type="match status" value="1"/>
</dbReference>
<gene>
    <name evidence="21 22 23 24" type="primary">LOC101849998</name>
</gene>
<evidence type="ECO:0000256" key="8">
    <source>
        <dbReference type="ARBA" id="ARBA00022771"/>
    </source>
</evidence>
<dbReference type="SMART" id="SM00384">
    <property type="entry name" value="AT_hook"/>
    <property type="match status" value="2"/>
</dbReference>
<dbReference type="Pfam" id="PF20826">
    <property type="entry name" value="PHD_5"/>
    <property type="match status" value="1"/>
</dbReference>
<dbReference type="SUPFAM" id="SSF57903">
    <property type="entry name" value="FYVE/PHD zinc finger"/>
    <property type="match status" value="1"/>
</dbReference>
<keyword evidence="10" id="KW-0156">Chromatin regulator</keyword>
<evidence type="ECO:0000256" key="9">
    <source>
        <dbReference type="ARBA" id="ARBA00022833"/>
    </source>
</evidence>
<dbReference type="InterPro" id="IPR001025">
    <property type="entry name" value="BAH_dom"/>
</dbReference>
<feature type="compositionally biased region" description="Basic residues" evidence="14">
    <location>
        <begin position="705"/>
        <end position="730"/>
    </location>
</feature>
<keyword evidence="3" id="KW-0158">Chromosome</keyword>
<dbReference type="PROSITE" id="PS50868">
    <property type="entry name" value="POST_SET"/>
    <property type="match status" value="1"/>
</dbReference>
<dbReference type="SUPFAM" id="SSF82199">
    <property type="entry name" value="SET domain"/>
    <property type="match status" value="1"/>
</dbReference>
<dbReference type="PANTHER" id="PTHR46147">
    <property type="entry name" value="HISTONE-LYSINE N-METHYLTRANSFERASE ASH1"/>
    <property type="match status" value="1"/>
</dbReference>
<evidence type="ECO:0000256" key="2">
    <source>
        <dbReference type="ARBA" id="ARBA00004286"/>
    </source>
</evidence>
<dbReference type="Pfam" id="PF01426">
    <property type="entry name" value="BAH"/>
    <property type="match status" value="1"/>
</dbReference>
<evidence type="ECO:0000256" key="5">
    <source>
        <dbReference type="ARBA" id="ARBA00022679"/>
    </source>
</evidence>
<keyword evidence="8" id="KW-0863">Zinc-finger</keyword>
<dbReference type="SUPFAM" id="SSF47370">
    <property type="entry name" value="Bromodomain"/>
    <property type="match status" value="1"/>
</dbReference>
<dbReference type="InterPro" id="IPR043319">
    <property type="entry name" value="PHD_ASH1L"/>
</dbReference>
<evidence type="ECO:0000313" key="20">
    <source>
        <dbReference type="Proteomes" id="UP000694888"/>
    </source>
</evidence>
<evidence type="ECO:0000259" key="17">
    <source>
        <dbReference type="PROSITE" id="PS50868"/>
    </source>
</evidence>